<dbReference type="Proteomes" id="UP000283634">
    <property type="component" value="Unassembled WGS sequence"/>
</dbReference>
<evidence type="ECO:0000313" key="2">
    <source>
        <dbReference type="EMBL" id="RNF12531.1"/>
    </source>
</evidence>
<evidence type="ECO:0000313" key="3">
    <source>
        <dbReference type="Proteomes" id="UP000283634"/>
    </source>
</evidence>
<keyword evidence="3" id="KW-1185">Reference proteome</keyword>
<evidence type="ECO:0000256" key="1">
    <source>
        <dbReference type="SAM" id="MobiDB-lite"/>
    </source>
</evidence>
<protein>
    <submittedName>
        <fullName evidence="2">Uncharacterized protein</fullName>
    </submittedName>
</protein>
<comment type="caution">
    <text evidence="2">The sequence shown here is derived from an EMBL/GenBank/DDBJ whole genome shotgun (WGS) entry which is preliminary data.</text>
</comment>
<name>A0A422P490_TRYRA</name>
<accession>A0A422P490</accession>
<proteinExistence type="predicted"/>
<dbReference type="OMA" id="QYMKELI"/>
<sequence length="207" mass="23399">MGSKSIPNGLCKDIYQEIPRGCQEKISLLSREEVEAILHMYDDSTAGDEGMGEVTHSAAATVASGVTGQTNRLQVRLAGLPMFLQTEALVLRRHEQQYRQYMKELIEISECIIMVCDGTLRERLPNAASHIAEDSLAARRAKDAALRRMSRRAEEVEICARKEAVERVRSAQRMVLAAAVARHRKRERREAGHEDVDEALDTRRRRM</sequence>
<feature type="region of interest" description="Disordered" evidence="1">
    <location>
        <begin position="186"/>
        <end position="207"/>
    </location>
</feature>
<reference evidence="2 3" key="1">
    <citation type="journal article" date="2018" name="BMC Genomics">
        <title>Genomic comparison of Trypanosoma conorhini and Trypanosoma rangeli to Trypanosoma cruzi strains of high and low virulence.</title>
        <authorList>
            <person name="Bradwell K.R."/>
            <person name="Koparde V.N."/>
            <person name="Matveyev A.V."/>
            <person name="Serrano M.G."/>
            <person name="Alves J.M."/>
            <person name="Parikh H."/>
            <person name="Huang B."/>
            <person name="Lee V."/>
            <person name="Espinosa-Alvarez O."/>
            <person name="Ortiz P.A."/>
            <person name="Costa-Martins A.G."/>
            <person name="Teixeira M.M."/>
            <person name="Buck G.A."/>
        </authorList>
    </citation>
    <scope>NUCLEOTIDE SEQUENCE [LARGE SCALE GENOMIC DNA]</scope>
    <source>
        <strain evidence="2 3">AM80</strain>
    </source>
</reference>
<organism evidence="2 3">
    <name type="scientific">Trypanosoma rangeli</name>
    <dbReference type="NCBI Taxonomy" id="5698"/>
    <lineage>
        <taxon>Eukaryota</taxon>
        <taxon>Discoba</taxon>
        <taxon>Euglenozoa</taxon>
        <taxon>Kinetoplastea</taxon>
        <taxon>Metakinetoplastina</taxon>
        <taxon>Trypanosomatida</taxon>
        <taxon>Trypanosomatidae</taxon>
        <taxon>Trypanosoma</taxon>
        <taxon>Herpetosoma</taxon>
    </lineage>
</organism>
<dbReference type="GeneID" id="40324180"/>
<gene>
    <name evidence="2" type="ORF">TraAM80_00247</name>
</gene>
<dbReference type="AlphaFoldDB" id="A0A422P490"/>
<dbReference type="RefSeq" id="XP_029242811.1">
    <property type="nucleotide sequence ID" value="XM_029377331.1"/>
</dbReference>
<dbReference type="OrthoDB" id="263223at2759"/>
<dbReference type="EMBL" id="MKGL01000004">
    <property type="protein sequence ID" value="RNF12531.1"/>
    <property type="molecule type" value="Genomic_DNA"/>
</dbReference>